<dbReference type="Proteomes" id="UP000008139">
    <property type="component" value="Chromosome"/>
</dbReference>
<dbReference type="HOGENOM" id="CLU_2316458_0_0_7"/>
<protein>
    <submittedName>
        <fullName evidence="2">Uncharacterized protein</fullName>
    </submittedName>
</protein>
<keyword evidence="1" id="KW-0732">Signal</keyword>
<dbReference type="EMBL" id="CP002606">
    <property type="protein sequence ID" value="AEA34122.1"/>
    <property type="molecule type" value="Genomic_DNA"/>
</dbReference>
<dbReference type="AlphaFoldDB" id="F2LWL3"/>
<accession>F2LWL3</accession>
<evidence type="ECO:0000256" key="1">
    <source>
        <dbReference type="SAM" id="SignalP"/>
    </source>
</evidence>
<feature type="chain" id="PRO_5003286188" evidence="1">
    <location>
        <begin position="29"/>
        <end position="99"/>
    </location>
</feature>
<reference evidence="2 3" key="1">
    <citation type="journal article" date="2011" name="Stand. Genomic Sci.">
        <title>Complete genome sequence of the thermophilic sulfur-reducer Hippea maritima type strain (MH(2)).</title>
        <authorList>
            <person name="Huntemann M."/>
            <person name="Lu M."/>
            <person name="Nolan M."/>
            <person name="Lapidus A."/>
            <person name="Lucas S."/>
            <person name="Hammon N."/>
            <person name="Deshpande S."/>
            <person name="Cheng J.F."/>
            <person name="Tapia R."/>
            <person name="Han C."/>
            <person name="Goodwin L."/>
            <person name="Pitluck S."/>
            <person name="Liolios K."/>
            <person name="Pagani I."/>
            <person name="Ivanova N."/>
            <person name="Ovchinikova G."/>
            <person name="Pati A."/>
            <person name="Chen A."/>
            <person name="Palaniappan K."/>
            <person name="Land M."/>
            <person name="Hauser L."/>
            <person name="Jeffries C.D."/>
            <person name="Detter J.C."/>
            <person name="Brambilla E.M."/>
            <person name="Rohde M."/>
            <person name="Spring S."/>
            <person name="Goker M."/>
            <person name="Woyke T."/>
            <person name="Bristow J."/>
            <person name="Eisen J.A."/>
            <person name="Markowitz V."/>
            <person name="Hugenholtz P."/>
            <person name="Kyrpides N.C."/>
            <person name="Klenk H.P."/>
            <person name="Mavromatis K."/>
        </authorList>
    </citation>
    <scope>NUCLEOTIDE SEQUENCE [LARGE SCALE GENOMIC DNA]</scope>
    <source>
        <strain evidence="3">ATCC 700847 / DSM 10411 / MH2</strain>
    </source>
</reference>
<proteinExistence type="predicted"/>
<name>F2LWL3_HIPMA</name>
<reference evidence="3" key="2">
    <citation type="submission" date="2011-03" db="EMBL/GenBank/DDBJ databases">
        <title>The complete genome of Hippea maritima DSM 10411.</title>
        <authorList>
            <consortium name="US DOE Joint Genome Institute (JGI-PGF)"/>
            <person name="Lucas S."/>
            <person name="Copeland A."/>
            <person name="Lapidus A."/>
            <person name="Bruce D."/>
            <person name="Goodwin L."/>
            <person name="Pitluck S."/>
            <person name="Peters L."/>
            <person name="Kyrpides N."/>
            <person name="Mavromatis K."/>
            <person name="Pagani I."/>
            <person name="Ivanova N."/>
            <person name="Mikhailova N."/>
            <person name="Lu M."/>
            <person name="Detter J.C."/>
            <person name="Tapia R."/>
            <person name="Han C."/>
            <person name="Land M."/>
            <person name="Hauser L."/>
            <person name="Markowitz V."/>
            <person name="Cheng J.-F."/>
            <person name="Hugenholtz P."/>
            <person name="Woyke T."/>
            <person name="Wu D."/>
            <person name="Spring S."/>
            <person name="Schroeder M."/>
            <person name="Brambilla E."/>
            <person name="Klenk H.-P."/>
            <person name="Eisen J.A."/>
        </authorList>
    </citation>
    <scope>NUCLEOTIDE SEQUENCE [LARGE SCALE GENOMIC DNA]</scope>
    <source>
        <strain evidence="3">ATCC 700847 / DSM 10411 / MH2</strain>
    </source>
</reference>
<gene>
    <name evidence="2" type="ordered locus">Hipma_1160</name>
</gene>
<sequence length="99" mass="11661">MYLKAKEAIAGFSIFFLTVVVLSFPANAASTNSNSKRFQTYKERVLKKTDLKIEKTEKYLKRLEGYKTCVEKSNDFQELKACKIKYGFYRYRKHKPTNK</sequence>
<dbReference type="RefSeq" id="WP_013682159.1">
    <property type="nucleotide sequence ID" value="NC_015318.1"/>
</dbReference>
<feature type="signal peptide" evidence="1">
    <location>
        <begin position="1"/>
        <end position="28"/>
    </location>
</feature>
<evidence type="ECO:0000313" key="3">
    <source>
        <dbReference type="Proteomes" id="UP000008139"/>
    </source>
</evidence>
<evidence type="ECO:0000313" key="2">
    <source>
        <dbReference type="EMBL" id="AEA34122.1"/>
    </source>
</evidence>
<keyword evidence="3" id="KW-1185">Reference proteome</keyword>
<organism evidence="2 3">
    <name type="scientific">Hippea maritima (strain ATCC 700847 / DSM 10411 / MH2)</name>
    <dbReference type="NCBI Taxonomy" id="760142"/>
    <lineage>
        <taxon>Bacteria</taxon>
        <taxon>Pseudomonadati</taxon>
        <taxon>Campylobacterota</taxon>
        <taxon>Desulfurellia</taxon>
        <taxon>Desulfurellales</taxon>
        <taxon>Hippeaceae</taxon>
        <taxon>Hippea</taxon>
    </lineage>
</organism>
<dbReference type="KEGG" id="hmr:Hipma_1160"/>
<dbReference type="InParanoid" id="F2LWL3"/>